<evidence type="ECO:0000256" key="1">
    <source>
        <dbReference type="SAM" id="MobiDB-lite"/>
    </source>
</evidence>
<dbReference type="Proteomes" id="UP000275078">
    <property type="component" value="Unassembled WGS sequence"/>
</dbReference>
<gene>
    <name evidence="2" type="ORF">BJ508DRAFT_332339</name>
</gene>
<feature type="compositionally biased region" description="Polar residues" evidence="1">
    <location>
        <begin position="1"/>
        <end position="27"/>
    </location>
</feature>
<dbReference type="EMBL" id="ML119769">
    <property type="protein sequence ID" value="RPA75218.1"/>
    <property type="molecule type" value="Genomic_DNA"/>
</dbReference>
<accession>A0A3N4HRV2</accession>
<proteinExistence type="predicted"/>
<dbReference type="AlphaFoldDB" id="A0A3N4HRV2"/>
<organism evidence="2 3">
    <name type="scientific">Ascobolus immersus RN42</name>
    <dbReference type="NCBI Taxonomy" id="1160509"/>
    <lineage>
        <taxon>Eukaryota</taxon>
        <taxon>Fungi</taxon>
        <taxon>Dikarya</taxon>
        <taxon>Ascomycota</taxon>
        <taxon>Pezizomycotina</taxon>
        <taxon>Pezizomycetes</taxon>
        <taxon>Pezizales</taxon>
        <taxon>Ascobolaceae</taxon>
        <taxon>Ascobolus</taxon>
    </lineage>
</organism>
<evidence type="ECO:0000313" key="3">
    <source>
        <dbReference type="Proteomes" id="UP000275078"/>
    </source>
</evidence>
<sequence length="319" mass="35902">MSSSTDRPVSTNRTESTTEIGSSTDNLTWDEPADATTVTGEPISIARLVGKPYRFNTETLRDHITNRTEHVPLSAMQNVLRAMRFPHLDDDQYSLAEGSRALITTLSYDPVRYMNPAVWKAEDFKKPNGTVSFPLFGCRVYLSLGHKSGARSKQSIRFTAADSDHILRPLKPDATSVYACEDLIHHKGRVEALLAVNQTRPANIKFHDMVRIPMLGEGFTLNRMMDIFFEKILFIIADSDGFIIGQVNCEKWVQTELDLLVDTGHTVHGCVSNSGFRSLLSGRIYFDVHFGTEKCDTMLKMDTAESMQTILNERSNRNF</sequence>
<keyword evidence="3" id="KW-1185">Reference proteome</keyword>
<reference evidence="2 3" key="1">
    <citation type="journal article" date="2018" name="Nat. Ecol. Evol.">
        <title>Pezizomycetes genomes reveal the molecular basis of ectomycorrhizal truffle lifestyle.</title>
        <authorList>
            <person name="Murat C."/>
            <person name="Payen T."/>
            <person name="Noel B."/>
            <person name="Kuo A."/>
            <person name="Morin E."/>
            <person name="Chen J."/>
            <person name="Kohler A."/>
            <person name="Krizsan K."/>
            <person name="Balestrini R."/>
            <person name="Da Silva C."/>
            <person name="Montanini B."/>
            <person name="Hainaut M."/>
            <person name="Levati E."/>
            <person name="Barry K.W."/>
            <person name="Belfiori B."/>
            <person name="Cichocki N."/>
            <person name="Clum A."/>
            <person name="Dockter R.B."/>
            <person name="Fauchery L."/>
            <person name="Guy J."/>
            <person name="Iotti M."/>
            <person name="Le Tacon F."/>
            <person name="Lindquist E.A."/>
            <person name="Lipzen A."/>
            <person name="Malagnac F."/>
            <person name="Mello A."/>
            <person name="Molinier V."/>
            <person name="Miyauchi S."/>
            <person name="Poulain J."/>
            <person name="Riccioni C."/>
            <person name="Rubini A."/>
            <person name="Sitrit Y."/>
            <person name="Splivallo R."/>
            <person name="Traeger S."/>
            <person name="Wang M."/>
            <person name="Zifcakova L."/>
            <person name="Wipf D."/>
            <person name="Zambonelli A."/>
            <person name="Paolocci F."/>
            <person name="Nowrousian M."/>
            <person name="Ottonello S."/>
            <person name="Baldrian P."/>
            <person name="Spatafora J.W."/>
            <person name="Henrissat B."/>
            <person name="Nagy L.G."/>
            <person name="Aury J.M."/>
            <person name="Wincker P."/>
            <person name="Grigoriev I.V."/>
            <person name="Bonfante P."/>
            <person name="Martin F.M."/>
        </authorList>
    </citation>
    <scope>NUCLEOTIDE SEQUENCE [LARGE SCALE GENOMIC DNA]</scope>
    <source>
        <strain evidence="2 3">RN42</strain>
    </source>
</reference>
<protein>
    <submittedName>
        <fullName evidence="2">Uncharacterized protein</fullName>
    </submittedName>
</protein>
<name>A0A3N4HRV2_ASCIM</name>
<feature type="region of interest" description="Disordered" evidence="1">
    <location>
        <begin position="1"/>
        <end position="34"/>
    </location>
</feature>
<evidence type="ECO:0000313" key="2">
    <source>
        <dbReference type="EMBL" id="RPA75218.1"/>
    </source>
</evidence>